<gene>
    <name evidence="3" type="ORF">LQ327_22495</name>
</gene>
<feature type="compositionally biased region" description="Basic and acidic residues" evidence="1">
    <location>
        <begin position="263"/>
        <end position="292"/>
    </location>
</feature>
<name>A0ABS8PCY8_9PSEU</name>
<evidence type="ECO:0000313" key="4">
    <source>
        <dbReference type="Proteomes" id="UP001199469"/>
    </source>
</evidence>
<dbReference type="GO" id="GO:0004519">
    <property type="term" value="F:endonuclease activity"/>
    <property type="evidence" value="ECO:0007669"/>
    <property type="project" value="UniProtKB-KW"/>
</dbReference>
<protein>
    <submittedName>
        <fullName evidence="3">HNH endonuclease</fullName>
    </submittedName>
</protein>
<evidence type="ECO:0000259" key="2">
    <source>
        <dbReference type="SMART" id="SM00507"/>
    </source>
</evidence>
<keyword evidence="3" id="KW-0255">Endonuclease</keyword>
<evidence type="ECO:0000313" key="3">
    <source>
        <dbReference type="EMBL" id="MCD2196146.1"/>
    </source>
</evidence>
<dbReference type="Pfam" id="PF02720">
    <property type="entry name" value="DUF222"/>
    <property type="match status" value="1"/>
</dbReference>
<proteinExistence type="predicted"/>
<accession>A0ABS8PCY8</accession>
<comment type="caution">
    <text evidence="3">The sequence shown here is derived from an EMBL/GenBank/DDBJ whole genome shotgun (WGS) entry which is preliminary data.</text>
</comment>
<keyword evidence="3" id="KW-0540">Nuclease</keyword>
<feature type="domain" description="HNH nuclease" evidence="2">
    <location>
        <begin position="403"/>
        <end position="455"/>
    </location>
</feature>
<dbReference type="CDD" id="cd00085">
    <property type="entry name" value="HNHc"/>
    <property type="match status" value="1"/>
</dbReference>
<keyword evidence="4" id="KW-1185">Reference proteome</keyword>
<dbReference type="Proteomes" id="UP001199469">
    <property type="component" value="Unassembled WGS sequence"/>
</dbReference>
<dbReference type="SMART" id="SM00507">
    <property type="entry name" value="HNHc"/>
    <property type="match status" value="1"/>
</dbReference>
<organism evidence="3 4">
    <name type="scientific">Actinomycetospora endophytica</name>
    <dbReference type="NCBI Taxonomy" id="2291215"/>
    <lineage>
        <taxon>Bacteria</taxon>
        <taxon>Bacillati</taxon>
        <taxon>Actinomycetota</taxon>
        <taxon>Actinomycetes</taxon>
        <taxon>Pseudonocardiales</taxon>
        <taxon>Pseudonocardiaceae</taxon>
        <taxon>Actinomycetospora</taxon>
    </lineage>
</organism>
<feature type="region of interest" description="Disordered" evidence="1">
    <location>
        <begin position="242"/>
        <end position="333"/>
    </location>
</feature>
<dbReference type="RefSeq" id="WP_230738000.1">
    <property type="nucleotide sequence ID" value="NZ_JAJNDB010000005.1"/>
</dbReference>
<evidence type="ECO:0000256" key="1">
    <source>
        <dbReference type="SAM" id="MobiDB-lite"/>
    </source>
</evidence>
<dbReference type="InterPro" id="IPR003615">
    <property type="entry name" value="HNH_nuc"/>
</dbReference>
<reference evidence="3 4" key="1">
    <citation type="submission" date="2021-11" db="EMBL/GenBank/DDBJ databases">
        <title>Draft genome sequence of Actinomycetospora sp. SF1 isolated from the rhizosphere soil.</title>
        <authorList>
            <person name="Duangmal K."/>
            <person name="Chantavorakit T."/>
        </authorList>
    </citation>
    <scope>NUCLEOTIDE SEQUENCE [LARGE SCALE GENOMIC DNA]</scope>
    <source>
        <strain evidence="3 4">TBRC 5722</strain>
    </source>
</reference>
<sequence>MSRPVVDEVVMHRAQEVMVAARRAEHAVVSEVAGLEATGAAEMSGYTSTERLLQDLWRVDLGEARRLVRHARALCDQVTPSGSTVEPRLSATAPVAAAGGLDRGHVRVIDEAMRYLEKVGGIDPAALGEAEQFLAEKAATLAPKGLARVAAQLISALDPDGVAPEEGPEPTDELRIVRRADGSLALRGRFTGRADIQLILAAFDTLSGRAGAEDERDLEARYAATLLELCGLAMAPGRIGANVAPQDRADPAETTGPTEPGDGDPKHLLPEQLHPDDVARREQHDQQTRDAADTGPEDEAGADVEPGNGPADDDESVEPEAASGDIPPALAGPRASGRALLTVTMPLSWLRDGIGHALVGPDERIGPAEARRLACDVGIVPMVLGTRSEPLDVGRLSYKIPEAIRRALVFRDQGCAFPGCTRRPERCDGHHIEHWIDDGETCLSNLCLLCPFHHRLVHHGEWQIEMRDGRPWFIPPAWLDPARQARPGGPGTF</sequence>
<keyword evidence="3" id="KW-0378">Hydrolase</keyword>
<dbReference type="InterPro" id="IPR003870">
    <property type="entry name" value="DUF222"/>
</dbReference>
<dbReference type="EMBL" id="JAJNDB010000005">
    <property type="protein sequence ID" value="MCD2196146.1"/>
    <property type="molecule type" value="Genomic_DNA"/>
</dbReference>